<gene>
    <name evidence="2" type="ORF">FRY97_10135</name>
</gene>
<dbReference type="Gene3D" id="3.40.50.2000">
    <property type="entry name" value="Glycogen Phosphorylase B"/>
    <property type="match status" value="1"/>
</dbReference>
<evidence type="ECO:0000259" key="1">
    <source>
        <dbReference type="Pfam" id="PF04101"/>
    </source>
</evidence>
<protein>
    <submittedName>
        <fullName evidence="2">UDP-N-acetylglucosamine--N-acetylmuramyl-(Pentapeptide) pyrophosphoryl-undecaprenol N-acetylglucosamine transferase</fullName>
    </submittedName>
</protein>
<dbReference type="OrthoDB" id="9803241at2"/>
<evidence type="ECO:0000313" key="3">
    <source>
        <dbReference type="Proteomes" id="UP000321580"/>
    </source>
</evidence>
<keyword evidence="2" id="KW-0808">Transferase</keyword>
<dbReference type="GO" id="GO:0016758">
    <property type="term" value="F:hexosyltransferase activity"/>
    <property type="evidence" value="ECO:0007669"/>
    <property type="project" value="InterPro"/>
</dbReference>
<name>A0A5C6RML1_9BACT</name>
<dbReference type="AlphaFoldDB" id="A0A5C6RML1"/>
<dbReference type="SUPFAM" id="SSF53756">
    <property type="entry name" value="UDP-Glycosyltransferase/glycogen phosphorylase"/>
    <property type="match status" value="1"/>
</dbReference>
<feature type="domain" description="Glycosyl transferase family 28 C-terminal" evidence="1">
    <location>
        <begin position="250"/>
        <end position="325"/>
    </location>
</feature>
<accession>A0A5C6RML1</accession>
<proteinExistence type="predicted"/>
<evidence type="ECO:0000313" key="2">
    <source>
        <dbReference type="EMBL" id="TXB63159.1"/>
    </source>
</evidence>
<dbReference type="InterPro" id="IPR007235">
    <property type="entry name" value="Glyco_trans_28_C"/>
</dbReference>
<dbReference type="RefSeq" id="WP_147167407.1">
    <property type="nucleotide sequence ID" value="NZ_VOOR01000018.1"/>
</dbReference>
<keyword evidence="3" id="KW-1185">Reference proteome</keyword>
<dbReference type="EMBL" id="VOOR01000018">
    <property type="protein sequence ID" value="TXB63159.1"/>
    <property type="molecule type" value="Genomic_DNA"/>
</dbReference>
<reference evidence="2 3" key="1">
    <citation type="submission" date="2019-08" db="EMBL/GenBank/DDBJ databases">
        <title>Genome of Phaeodactylibacter luteus.</title>
        <authorList>
            <person name="Bowman J.P."/>
        </authorList>
    </citation>
    <scope>NUCLEOTIDE SEQUENCE [LARGE SCALE GENOMIC DNA]</scope>
    <source>
        <strain evidence="2 3">KCTC 42180</strain>
    </source>
</reference>
<comment type="caution">
    <text evidence="2">The sequence shown here is derived from an EMBL/GenBank/DDBJ whole genome shotgun (WGS) entry which is preliminary data.</text>
</comment>
<dbReference type="Proteomes" id="UP000321580">
    <property type="component" value="Unassembled WGS sequence"/>
</dbReference>
<organism evidence="2 3">
    <name type="scientific">Phaeodactylibacter luteus</name>
    <dbReference type="NCBI Taxonomy" id="1564516"/>
    <lineage>
        <taxon>Bacteria</taxon>
        <taxon>Pseudomonadati</taxon>
        <taxon>Bacteroidota</taxon>
        <taxon>Saprospiria</taxon>
        <taxon>Saprospirales</taxon>
        <taxon>Haliscomenobacteraceae</taxon>
        <taxon>Phaeodactylibacter</taxon>
    </lineage>
</organism>
<dbReference type="Pfam" id="PF04101">
    <property type="entry name" value="Glyco_tran_28_C"/>
    <property type="match status" value="1"/>
</dbReference>
<sequence length="366" mass="39784">MPKKLNILVAALDWGLGHAARSLPLIDELRHQGAQPVLASAGRAGRFLQAERPGLPYLPLPAYDIRYASASMVWNMARQGPGLLKTVMAEHHALQGYIRRHQIGGVISDNRFGCFTKACPTVFLTHQLHIRTPSQWTGALANWLNTGFIRRFGACWVPDYEGHANLSHELGHPPLSGLPTCYIGALSRFSAQGQPVLPPPAYESMTVLSGPEPQRSRLEQELLAQLTRLPGRHLLAQGIPVQGGAKQVGRVTVYPYLGQRQLAVLARQSQVVISRPGYSSLMDWSALGVRHLLLIPTPGQTEQEYLAQHWENNGMAAVQQQGRVALAQGLAAAKRTAESPLLPATGNSLLRQAVAGFLSRCRASAG</sequence>